<feature type="binding site" evidence="9">
    <location>
        <position position="42"/>
    </location>
    <ligand>
        <name>a divalent metal cation</name>
        <dbReference type="ChEBI" id="CHEBI:60240"/>
    </ligand>
</feature>
<evidence type="ECO:0000313" key="12">
    <source>
        <dbReference type="EMBL" id="WMS89211.1"/>
    </source>
</evidence>
<dbReference type="PANTHER" id="PTHR43181:SF1">
    <property type="entry name" value="2-C-METHYL-D-ERYTHRITOL 2,4-CYCLODIPHOSPHATE SYNTHASE, CHLOROPLASTIC"/>
    <property type="match status" value="1"/>
</dbReference>
<comment type="caution">
    <text evidence="9">Lacks conserved residue(s) required for the propagation of feature annotation.</text>
</comment>
<dbReference type="Pfam" id="PF02542">
    <property type="entry name" value="YgbB"/>
    <property type="match status" value="1"/>
</dbReference>
<dbReference type="HAMAP" id="MF_00107">
    <property type="entry name" value="IspF"/>
    <property type="match status" value="1"/>
</dbReference>
<comment type="cofactor">
    <cofactor evidence="9">
        <name>a divalent metal cation</name>
        <dbReference type="ChEBI" id="CHEBI:60240"/>
    </cofactor>
    <text evidence="9">Binds 1 divalent metal cation per subunit.</text>
</comment>
<dbReference type="GO" id="GO:0046872">
    <property type="term" value="F:metal ion binding"/>
    <property type="evidence" value="ECO:0007669"/>
    <property type="project" value="UniProtKB-KW"/>
</dbReference>
<evidence type="ECO:0000256" key="10">
    <source>
        <dbReference type="RuleBase" id="RU004395"/>
    </source>
</evidence>
<organism evidence="12 13">
    <name type="scientific">Pleionea litopenaei</name>
    <dbReference type="NCBI Taxonomy" id="3070815"/>
    <lineage>
        <taxon>Bacteria</taxon>
        <taxon>Pseudomonadati</taxon>
        <taxon>Pseudomonadota</taxon>
        <taxon>Gammaproteobacteria</taxon>
        <taxon>Oceanospirillales</taxon>
        <taxon>Pleioneaceae</taxon>
        <taxon>Pleionea</taxon>
    </lineage>
</organism>
<dbReference type="Gene3D" id="3.30.1330.50">
    <property type="entry name" value="2-C-methyl-D-erythritol 2,4-cyclodiphosphate synthase"/>
    <property type="match status" value="1"/>
</dbReference>
<evidence type="ECO:0000256" key="1">
    <source>
        <dbReference type="ARBA" id="ARBA00000200"/>
    </source>
</evidence>
<dbReference type="FunFam" id="3.30.1330.50:FF:000001">
    <property type="entry name" value="2-C-methyl-D-erythritol 2,4-cyclodiphosphate synthase"/>
    <property type="match status" value="1"/>
</dbReference>
<keyword evidence="6 9" id="KW-0479">Metal-binding</keyword>
<comment type="subunit">
    <text evidence="4 9">Homotrimer.</text>
</comment>
<sequence>MRIGHGFDAHKFGGEPPLILGGVTVPSNIGLLAHSDGDVVLHAICDAILGALALRDIGFHFSDQSPEFSGIDSRELLRRVTQMMVDKQYKLGNLDVTIVAQTPRLSNYIESMRKCVCDDLQSELEQVNIKATTTEKMGYVGRKEGIAVHAVVLLMSEKANAI</sequence>
<keyword evidence="7 9" id="KW-0414">Isoprene biosynthesis</keyword>
<dbReference type="InterPro" id="IPR036571">
    <property type="entry name" value="MECDP_synthase_sf"/>
</dbReference>
<evidence type="ECO:0000256" key="5">
    <source>
        <dbReference type="ARBA" id="ARBA00012579"/>
    </source>
</evidence>
<dbReference type="KEGG" id="plei:Q9312_06365"/>
<evidence type="ECO:0000256" key="3">
    <source>
        <dbReference type="ARBA" id="ARBA00008480"/>
    </source>
</evidence>
<evidence type="ECO:0000256" key="7">
    <source>
        <dbReference type="ARBA" id="ARBA00023229"/>
    </source>
</evidence>
<dbReference type="GO" id="GO:0008685">
    <property type="term" value="F:2-C-methyl-D-erythritol 2,4-cyclodiphosphate synthase activity"/>
    <property type="evidence" value="ECO:0007669"/>
    <property type="project" value="UniProtKB-UniRule"/>
</dbReference>
<gene>
    <name evidence="9 12" type="primary">ispF</name>
    <name evidence="12" type="ORF">Q9312_06365</name>
</gene>
<feature type="site" description="Transition state stabilizer" evidence="9">
    <location>
        <position position="34"/>
    </location>
</feature>
<feature type="domain" description="2-C-methyl-D-erythritol 2,4-cyclodiphosphate synthase" evidence="11">
    <location>
        <begin position="1"/>
        <end position="154"/>
    </location>
</feature>
<feature type="binding site" evidence="9">
    <location>
        <begin position="132"/>
        <end position="135"/>
    </location>
    <ligand>
        <name>4-CDP-2-C-methyl-D-erythritol 2-phosphate</name>
        <dbReference type="ChEBI" id="CHEBI:57919"/>
    </ligand>
</feature>
<feature type="binding site" evidence="9">
    <location>
        <position position="8"/>
    </location>
    <ligand>
        <name>a divalent metal cation</name>
        <dbReference type="ChEBI" id="CHEBI:60240"/>
    </ligand>
</feature>
<feature type="binding site" evidence="9">
    <location>
        <begin position="56"/>
        <end position="58"/>
    </location>
    <ligand>
        <name>4-CDP-2-C-methyl-D-erythritol 2-phosphate</name>
        <dbReference type="ChEBI" id="CHEBI:57919"/>
    </ligand>
</feature>
<evidence type="ECO:0000256" key="8">
    <source>
        <dbReference type="ARBA" id="ARBA00023239"/>
    </source>
</evidence>
<name>A0AA51RWS5_9GAMM</name>
<comment type="pathway">
    <text evidence="2 9">Isoprenoid biosynthesis; isopentenyl diphosphate biosynthesis via DXP pathway; isopentenyl diphosphate from 1-deoxy-D-xylulose 5-phosphate: step 4/6.</text>
</comment>
<evidence type="ECO:0000313" key="13">
    <source>
        <dbReference type="Proteomes" id="UP001239782"/>
    </source>
</evidence>
<dbReference type="InterPro" id="IPR003526">
    <property type="entry name" value="MECDP_synthase"/>
</dbReference>
<dbReference type="NCBIfam" id="TIGR00151">
    <property type="entry name" value="ispF"/>
    <property type="match status" value="1"/>
</dbReference>
<proteinExistence type="inferred from homology"/>
<feature type="site" description="Transition state stabilizer" evidence="9">
    <location>
        <position position="133"/>
    </location>
</feature>
<evidence type="ECO:0000256" key="6">
    <source>
        <dbReference type="ARBA" id="ARBA00022723"/>
    </source>
</evidence>
<feature type="binding site" evidence="9">
    <location>
        <position position="10"/>
    </location>
    <ligand>
        <name>a divalent metal cation</name>
        <dbReference type="ChEBI" id="CHEBI:60240"/>
    </ligand>
</feature>
<evidence type="ECO:0000256" key="4">
    <source>
        <dbReference type="ARBA" id="ARBA00011233"/>
    </source>
</evidence>
<evidence type="ECO:0000256" key="2">
    <source>
        <dbReference type="ARBA" id="ARBA00004709"/>
    </source>
</evidence>
<dbReference type="EC" id="4.6.1.12" evidence="5 9"/>
<dbReference type="CDD" id="cd00554">
    <property type="entry name" value="MECDP_synthase"/>
    <property type="match status" value="1"/>
</dbReference>
<reference evidence="12 13" key="1">
    <citation type="submission" date="2023-08" db="EMBL/GenBank/DDBJ databases">
        <title>Pleionea litopenaei sp. nov., isolated from stomach of juvenile Litopenaeus vannamei.</title>
        <authorList>
            <person name="Rho A.M."/>
            <person name="Hwang C.Y."/>
        </authorList>
    </citation>
    <scope>NUCLEOTIDE SEQUENCE [LARGE SCALE GENOMIC DNA]</scope>
    <source>
        <strain evidence="12 13">HL-JVS1</strain>
    </source>
</reference>
<protein>
    <recommendedName>
        <fullName evidence="5 9">2-C-methyl-D-erythritol 2,4-cyclodiphosphate synthase</fullName>
        <shortName evidence="9">MECDP-synthase</shortName>
        <shortName evidence="9">MECPP-synthase</shortName>
        <shortName evidence="9">MECPS</shortName>
        <ecNumber evidence="5 9">4.6.1.12</ecNumber>
    </recommendedName>
</protein>
<comment type="function">
    <text evidence="9">Involved in the biosynthesis of isopentenyl diphosphate (IPP) and dimethylallyl diphosphate (DMAPP), two major building blocks of isoprenoid compounds. Catalyzes the conversion of 4-diphosphocytidyl-2-C-methyl-D-erythritol 2-phosphate (CDP-ME2P) to 2-C-methyl-D-erythritol 2,4-cyclodiphosphate (ME-CPP) with a corresponding release of cytidine 5-monophosphate (CMP).</text>
</comment>
<feature type="binding site" evidence="9">
    <location>
        <begin position="34"/>
        <end position="35"/>
    </location>
    <ligand>
        <name>4-CDP-2-C-methyl-D-erythritol 2-phosphate</name>
        <dbReference type="ChEBI" id="CHEBI:57919"/>
    </ligand>
</feature>
<evidence type="ECO:0000256" key="9">
    <source>
        <dbReference type="HAMAP-Rule" id="MF_00107"/>
    </source>
</evidence>
<feature type="binding site" evidence="9">
    <location>
        <position position="142"/>
    </location>
    <ligand>
        <name>4-CDP-2-C-methyl-D-erythritol 2-phosphate</name>
        <dbReference type="ChEBI" id="CHEBI:57919"/>
    </ligand>
</feature>
<keyword evidence="8 9" id="KW-0456">Lyase</keyword>
<accession>A0AA51RWS5</accession>
<dbReference type="PANTHER" id="PTHR43181">
    <property type="entry name" value="2-C-METHYL-D-ERYTHRITOL 2,4-CYCLODIPHOSPHATE SYNTHASE, CHLOROPLASTIC"/>
    <property type="match status" value="1"/>
</dbReference>
<comment type="catalytic activity">
    <reaction evidence="1 9 10">
        <text>4-CDP-2-C-methyl-D-erythritol 2-phosphate = 2-C-methyl-D-erythritol 2,4-cyclic diphosphate + CMP</text>
        <dbReference type="Rhea" id="RHEA:23864"/>
        <dbReference type="ChEBI" id="CHEBI:57919"/>
        <dbReference type="ChEBI" id="CHEBI:58483"/>
        <dbReference type="ChEBI" id="CHEBI:60377"/>
        <dbReference type="EC" id="4.6.1.12"/>
    </reaction>
</comment>
<keyword evidence="13" id="KW-1185">Reference proteome</keyword>
<dbReference type="SUPFAM" id="SSF69765">
    <property type="entry name" value="IpsF-like"/>
    <property type="match status" value="1"/>
</dbReference>
<dbReference type="PROSITE" id="PS01350">
    <property type="entry name" value="ISPF"/>
    <property type="match status" value="1"/>
</dbReference>
<evidence type="ECO:0000259" key="11">
    <source>
        <dbReference type="Pfam" id="PF02542"/>
    </source>
</evidence>
<comment type="similarity">
    <text evidence="3 9 10">Belongs to the IspF family.</text>
</comment>
<dbReference type="GO" id="GO:0019288">
    <property type="term" value="P:isopentenyl diphosphate biosynthetic process, methylerythritol 4-phosphate pathway"/>
    <property type="evidence" value="ECO:0007669"/>
    <property type="project" value="UniProtKB-UniRule"/>
</dbReference>
<dbReference type="Proteomes" id="UP001239782">
    <property type="component" value="Chromosome"/>
</dbReference>
<dbReference type="AlphaFoldDB" id="A0AA51RWS5"/>
<feature type="binding site" evidence="9">
    <location>
        <begin position="8"/>
        <end position="10"/>
    </location>
    <ligand>
        <name>4-CDP-2-C-methyl-D-erythritol 2-phosphate</name>
        <dbReference type="ChEBI" id="CHEBI:57919"/>
    </ligand>
</feature>
<dbReference type="GO" id="GO:0016114">
    <property type="term" value="P:terpenoid biosynthetic process"/>
    <property type="evidence" value="ECO:0007669"/>
    <property type="project" value="InterPro"/>
</dbReference>
<dbReference type="InterPro" id="IPR020555">
    <property type="entry name" value="MECDP_synthase_CS"/>
</dbReference>
<dbReference type="EMBL" id="CP133548">
    <property type="protein sequence ID" value="WMS89211.1"/>
    <property type="molecule type" value="Genomic_DNA"/>
</dbReference>